<keyword evidence="2" id="KW-1133">Transmembrane helix</keyword>
<evidence type="ECO:0000256" key="1">
    <source>
        <dbReference type="SAM" id="MobiDB-lite"/>
    </source>
</evidence>
<evidence type="ECO:0000313" key="3">
    <source>
        <dbReference type="EMBL" id="KAJ8027495.1"/>
    </source>
</evidence>
<dbReference type="Proteomes" id="UP001152320">
    <property type="component" value="Chromosome 16"/>
</dbReference>
<dbReference type="AlphaFoldDB" id="A0A9Q1GZ65"/>
<accession>A0A9Q1GZ65</accession>
<reference evidence="3" key="1">
    <citation type="submission" date="2021-10" db="EMBL/GenBank/DDBJ databases">
        <title>Tropical sea cucumber genome reveals ecological adaptation and Cuvierian tubules defense mechanism.</title>
        <authorList>
            <person name="Chen T."/>
        </authorList>
    </citation>
    <scope>NUCLEOTIDE SEQUENCE</scope>
    <source>
        <strain evidence="3">Nanhai2018</strain>
        <tissue evidence="3">Muscle</tissue>
    </source>
</reference>
<evidence type="ECO:0000313" key="4">
    <source>
        <dbReference type="Proteomes" id="UP001152320"/>
    </source>
</evidence>
<sequence>MQLGVATSFAHPMTLGFVVVQFYVLLFLLAIQSYRYSRSLTQSQSGAGATDATSPQSISSNFDPAYT</sequence>
<keyword evidence="4" id="KW-1185">Reference proteome</keyword>
<feature type="transmembrane region" description="Helical" evidence="2">
    <location>
        <begin position="12"/>
        <end position="31"/>
    </location>
</feature>
<feature type="region of interest" description="Disordered" evidence="1">
    <location>
        <begin position="44"/>
        <end position="67"/>
    </location>
</feature>
<comment type="caution">
    <text evidence="3">The sequence shown here is derived from an EMBL/GenBank/DDBJ whole genome shotgun (WGS) entry which is preliminary data.</text>
</comment>
<dbReference type="EMBL" id="JAIZAY010000016">
    <property type="protein sequence ID" value="KAJ8027495.1"/>
    <property type="molecule type" value="Genomic_DNA"/>
</dbReference>
<organism evidence="3 4">
    <name type="scientific">Holothuria leucospilota</name>
    <name type="common">Black long sea cucumber</name>
    <name type="synonym">Mertensiothuria leucospilota</name>
    <dbReference type="NCBI Taxonomy" id="206669"/>
    <lineage>
        <taxon>Eukaryota</taxon>
        <taxon>Metazoa</taxon>
        <taxon>Echinodermata</taxon>
        <taxon>Eleutherozoa</taxon>
        <taxon>Echinozoa</taxon>
        <taxon>Holothuroidea</taxon>
        <taxon>Aspidochirotacea</taxon>
        <taxon>Aspidochirotida</taxon>
        <taxon>Holothuriidae</taxon>
        <taxon>Holothuria</taxon>
    </lineage>
</organism>
<gene>
    <name evidence="3" type="ORF">HOLleu_32650</name>
</gene>
<keyword evidence="2" id="KW-0472">Membrane</keyword>
<protein>
    <submittedName>
        <fullName evidence="3">Uncharacterized protein</fullName>
    </submittedName>
</protein>
<evidence type="ECO:0000256" key="2">
    <source>
        <dbReference type="SAM" id="Phobius"/>
    </source>
</evidence>
<proteinExistence type="predicted"/>
<keyword evidence="2" id="KW-0812">Transmembrane</keyword>
<name>A0A9Q1GZ65_HOLLE</name>